<comment type="caution">
    <text evidence="2">The sequence shown here is derived from an EMBL/GenBank/DDBJ whole genome shotgun (WGS) entry which is preliminary data.</text>
</comment>
<dbReference type="Proteomes" id="UP000297700">
    <property type="component" value="Unassembled WGS sequence"/>
</dbReference>
<dbReference type="RefSeq" id="WP_126262071.1">
    <property type="nucleotide sequence ID" value="NZ_SPQS01000068.1"/>
</dbReference>
<dbReference type="Proteomes" id="UP000298225">
    <property type="component" value="Unassembled WGS sequence"/>
</dbReference>
<sequence length="94" mass="10310">MKRHFHPDVWTAAATQLQHYASDPGADGMGIYLVFWFGNSVKSTAVRPDGRGRPNSAEEMEAMLIEDLDADLVDRTDVIVFDVSNPAAKMTKAG</sequence>
<proteinExistence type="predicted"/>
<gene>
    <name evidence="2" type="ORF">E4K64_38825</name>
    <name evidence="1" type="ORF">E4K66_39665</name>
</gene>
<dbReference type="EMBL" id="SPQU01000089">
    <property type="protein sequence ID" value="TFV27736.1"/>
    <property type="molecule type" value="Genomic_DNA"/>
</dbReference>
<evidence type="ECO:0000313" key="4">
    <source>
        <dbReference type="Proteomes" id="UP000298225"/>
    </source>
</evidence>
<keyword evidence="4" id="KW-1185">Reference proteome</keyword>
<evidence type="ECO:0000313" key="2">
    <source>
        <dbReference type="EMBL" id="TFV67126.1"/>
    </source>
</evidence>
<dbReference type="AlphaFoldDB" id="A0A4Y9NJE4"/>
<reference evidence="2 3" key="2">
    <citation type="submission" date="2019-03" db="EMBL/GenBank/DDBJ databases">
        <title>Bradyrhizobium strains diversity.</title>
        <authorList>
            <person name="Urquiaga M.C.O."/>
            <person name="Hungria M."/>
            <person name="Delamuta J.R.M."/>
            <person name="Klepa M.S."/>
        </authorList>
    </citation>
    <scope>NUCLEOTIDE SEQUENCE [LARGE SCALE GENOMIC DNA]</scope>
    <source>
        <strain evidence="2 3">CNPSo 3426</strain>
    </source>
</reference>
<accession>A0A4Y9KQN1</accession>
<reference evidence="1 4" key="1">
    <citation type="submission" date="2019-03" db="EMBL/GenBank/DDBJ databases">
        <title>Bradyrhizobium strains diversity isolated from Chamaecrista fasciculata.</title>
        <authorList>
            <person name="Urquiaga M.C.O."/>
            <person name="Hungria M."/>
            <person name="Delamuta J.R.M."/>
        </authorList>
    </citation>
    <scope>NUCLEOTIDE SEQUENCE [LARGE SCALE GENOMIC DNA]</scope>
    <source>
        <strain evidence="1 4">CNPSo 3424</strain>
    </source>
</reference>
<accession>A0A4Y9NJE4</accession>
<evidence type="ECO:0000313" key="3">
    <source>
        <dbReference type="Proteomes" id="UP000297700"/>
    </source>
</evidence>
<name>A0A4Y9NJE4_9BRAD</name>
<organism evidence="2 3">
    <name type="scientific">Bradyrhizobium frederickii</name>
    <dbReference type="NCBI Taxonomy" id="2560054"/>
    <lineage>
        <taxon>Bacteria</taxon>
        <taxon>Pseudomonadati</taxon>
        <taxon>Pseudomonadota</taxon>
        <taxon>Alphaproteobacteria</taxon>
        <taxon>Hyphomicrobiales</taxon>
        <taxon>Nitrobacteraceae</taxon>
        <taxon>Bradyrhizobium</taxon>
    </lineage>
</organism>
<protein>
    <submittedName>
        <fullName evidence="2">Uncharacterized protein</fullName>
    </submittedName>
</protein>
<dbReference type="EMBL" id="SPQS01000068">
    <property type="protein sequence ID" value="TFV67126.1"/>
    <property type="molecule type" value="Genomic_DNA"/>
</dbReference>
<dbReference type="OrthoDB" id="9004810at2"/>
<evidence type="ECO:0000313" key="1">
    <source>
        <dbReference type="EMBL" id="TFV27736.1"/>
    </source>
</evidence>